<dbReference type="InterPro" id="IPR009057">
    <property type="entry name" value="Homeodomain-like_sf"/>
</dbReference>
<feature type="region of interest" description="Disordered" evidence="5">
    <location>
        <begin position="1"/>
        <end position="31"/>
    </location>
</feature>
<dbReference type="Gene3D" id="1.10.10.60">
    <property type="entry name" value="Homeodomain-like"/>
    <property type="match status" value="1"/>
</dbReference>
<proteinExistence type="predicted"/>
<keyword evidence="1" id="KW-0805">Transcription regulation</keyword>
<evidence type="ECO:0000259" key="6">
    <source>
        <dbReference type="PROSITE" id="PS50977"/>
    </source>
</evidence>
<gene>
    <name evidence="7" type="ORF">SAMN05428963_11424</name>
</gene>
<accession>A0A1T4STM8</accession>
<organism evidence="7 8">
    <name type="scientific">Consotaella salsifontis</name>
    <dbReference type="NCBI Taxonomy" id="1365950"/>
    <lineage>
        <taxon>Bacteria</taxon>
        <taxon>Pseudomonadati</taxon>
        <taxon>Pseudomonadota</taxon>
        <taxon>Alphaproteobacteria</taxon>
        <taxon>Hyphomicrobiales</taxon>
        <taxon>Aurantimonadaceae</taxon>
        <taxon>Consotaella</taxon>
    </lineage>
</organism>
<evidence type="ECO:0000313" key="7">
    <source>
        <dbReference type="EMBL" id="SKA31549.1"/>
    </source>
</evidence>
<dbReference type="PANTHER" id="PTHR30055">
    <property type="entry name" value="HTH-TYPE TRANSCRIPTIONAL REGULATOR RUTR"/>
    <property type="match status" value="1"/>
</dbReference>
<evidence type="ECO:0000256" key="4">
    <source>
        <dbReference type="PROSITE-ProRule" id="PRU00335"/>
    </source>
</evidence>
<dbReference type="Gene3D" id="1.10.357.10">
    <property type="entry name" value="Tetracycline Repressor, domain 2"/>
    <property type="match status" value="1"/>
</dbReference>
<feature type="DNA-binding region" description="H-T-H motif" evidence="4">
    <location>
        <begin position="53"/>
        <end position="72"/>
    </location>
</feature>
<dbReference type="STRING" id="1365950.SAMN05428963_11424"/>
<reference evidence="7 8" key="1">
    <citation type="submission" date="2017-02" db="EMBL/GenBank/DDBJ databases">
        <authorList>
            <person name="Peterson S.W."/>
        </authorList>
    </citation>
    <scope>NUCLEOTIDE SEQUENCE [LARGE SCALE GENOMIC DNA]</scope>
    <source>
        <strain evidence="7 8">USBA 369</strain>
    </source>
</reference>
<dbReference type="OrthoDB" id="329481at2"/>
<dbReference type="InterPro" id="IPR036271">
    <property type="entry name" value="Tet_transcr_reg_TetR-rel_C_sf"/>
</dbReference>
<evidence type="ECO:0000256" key="5">
    <source>
        <dbReference type="SAM" id="MobiDB-lite"/>
    </source>
</evidence>
<dbReference type="Pfam" id="PF02909">
    <property type="entry name" value="TetR_C_1"/>
    <property type="match status" value="1"/>
</dbReference>
<dbReference type="AlphaFoldDB" id="A0A1T4STM8"/>
<dbReference type="InterPro" id="IPR050109">
    <property type="entry name" value="HTH-type_TetR-like_transc_reg"/>
</dbReference>
<dbReference type="EMBL" id="FUXL01000014">
    <property type="protein sequence ID" value="SKA31549.1"/>
    <property type="molecule type" value="Genomic_DNA"/>
</dbReference>
<dbReference type="PANTHER" id="PTHR30055:SF151">
    <property type="entry name" value="TRANSCRIPTIONAL REGULATORY PROTEIN"/>
    <property type="match status" value="1"/>
</dbReference>
<dbReference type="SUPFAM" id="SSF48498">
    <property type="entry name" value="Tetracyclin repressor-like, C-terminal domain"/>
    <property type="match status" value="1"/>
</dbReference>
<dbReference type="Proteomes" id="UP000190135">
    <property type="component" value="Unassembled WGS sequence"/>
</dbReference>
<dbReference type="GO" id="GO:0000976">
    <property type="term" value="F:transcription cis-regulatory region binding"/>
    <property type="evidence" value="ECO:0007669"/>
    <property type="project" value="TreeGrafter"/>
</dbReference>
<dbReference type="GO" id="GO:0045892">
    <property type="term" value="P:negative regulation of DNA-templated transcription"/>
    <property type="evidence" value="ECO:0007669"/>
    <property type="project" value="InterPro"/>
</dbReference>
<name>A0A1T4STM8_9HYPH</name>
<evidence type="ECO:0000256" key="1">
    <source>
        <dbReference type="ARBA" id="ARBA00023015"/>
    </source>
</evidence>
<dbReference type="InterPro" id="IPR004111">
    <property type="entry name" value="Repressor_TetR_C"/>
</dbReference>
<evidence type="ECO:0000313" key="8">
    <source>
        <dbReference type="Proteomes" id="UP000190135"/>
    </source>
</evidence>
<keyword evidence="2 4" id="KW-0238">DNA-binding</keyword>
<sequence length="246" mass="27319">MTDREEELDAPNPLLVWERPEPERRPAPAPLSRERIVQAAIELADSEGLASVSLRKVAAQLGSGPMRLYGYIATKEELLDLMVDAVYGEMIAEGPFEGTWQDTLRTMAHRMRGAAHRHAWLTELLSGRPLRGPNAMTYSEAALAALGSQKGFEDIAVTLQTLKTVTAYVVGALLDEASERHAIQASGMTQEEWQLATYPYLQRVLATGRFPNIARIVEEVEHPSQAEEFERGLRIILDGVAARMKR</sequence>
<dbReference type="InterPro" id="IPR001647">
    <property type="entry name" value="HTH_TetR"/>
</dbReference>
<feature type="compositionally biased region" description="Basic and acidic residues" evidence="5">
    <location>
        <begin position="18"/>
        <end position="31"/>
    </location>
</feature>
<evidence type="ECO:0000256" key="3">
    <source>
        <dbReference type="ARBA" id="ARBA00023163"/>
    </source>
</evidence>
<keyword evidence="3" id="KW-0804">Transcription</keyword>
<dbReference type="SUPFAM" id="SSF46689">
    <property type="entry name" value="Homeodomain-like"/>
    <property type="match status" value="1"/>
</dbReference>
<dbReference type="PROSITE" id="PS50977">
    <property type="entry name" value="HTH_TETR_2"/>
    <property type="match status" value="1"/>
</dbReference>
<keyword evidence="8" id="KW-1185">Reference proteome</keyword>
<protein>
    <submittedName>
        <fullName evidence="7">Transcriptional regulator, TetR family</fullName>
    </submittedName>
</protein>
<feature type="domain" description="HTH tetR-type" evidence="6">
    <location>
        <begin position="30"/>
        <end position="90"/>
    </location>
</feature>
<evidence type="ECO:0000256" key="2">
    <source>
        <dbReference type="ARBA" id="ARBA00023125"/>
    </source>
</evidence>
<dbReference type="GO" id="GO:0003700">
    <property type="term" value="F:DNA-binding transcription factor activity"/>
    <property type="evidence" value="ECO:0007669"/>
    <property type="project" value="TreeGrafter"/>
</dbReference>